<evidence type="ECO:0000313" key="2">
    <source>
        <dbReference type="Proteomes" id="UP000255467"/>
    </source>
</evidence>
<dbReference type="Proteomes" id="UP000255467">
    <property type="component" value="Unassembled WGS sequence"/>
</dbReference>
<proteinExistence type="predicted"/>
<reference evidence="1 2" key="1">
    <citation type="submission" date="2018-06" db="EMBL/GenBank/DDBJ databases">
        <authorList>
            <consortium name="Pathogen Informatics"/>
            <person name="Doyle S."/>
        </authorList>
    </citation>
    <scope>NUCLEOTIDE SEQUENCE [LARGE SCALE GENOMIC DNA]</scope>
    <source>
        <strain evidence="1 2">NCTC1934</strain>
    </source>
</reference>
<dbReference type="STRING" id="1406858.GCA_000710895_06709"/>
<dbReference type="AlphaFoldDB" id="A0A378YVJ0"/>
<gene>
    <name evidence="1" type="ORF">NCTC1934_04638</name>
</gene>
<organism evidence="1 2">
    <name type="scientific">Nocardia otitidiscaviarum</name>
    <dbReference type="NCBI Taxonomy" id="1823"/>
    <lineage>
        <taxon>Bacteria</taxon>
        <taxon>Bacillati</taxon>
        <taxon>Actinomycetota</taxon>
        <taxon>Actinomycetes</taxon>
        <taxon>Mycobacteriales</taxon>
        <taxon>Nocardiaceae</taxon>
        <taxon>Nocardia</taxon>
    </lineage>
</organism>
<name>A0A378YVJ0_9NOCA</name>
<accession>A0A378YVJ0</accession>
<dbReference type="RefSeq" id="WP_147287162.1">
    <property type="nucleotide sequence ID" value="NZ_UGRY01000002.1"/>
</dbReference>
<keyword evidence="2" id="KW-1185">Reference proteome</keyword>
<evidence type="ECO:0000313" key="1">
    <source>
        <dbReference type="EMBL" id="SUA81162.1"/>
    </source>
</evidence>
<sequence>MTEYISPRALQLAGCDFTGPMNPLEARDTQALHRDCDPAFCTTASRAAAIQTAAPPSRSAPPSY</sequence>
<protein>
    <submittedName>
        <fullName evidence="1">Uncharacterized protein</fullName>
    </submittedName>
</protein>
<dbReference type="EMBL" id="UGRY01000002">
    <property type="protein sequence ID" value="SUA81162.1"/>
    <property type="molecule type" value="Genomic_DNA"/>
</dbReference>